<dbReference type="InterPro" id="IPR018062">
    <property type="entry name" value="HTH_AraC-typ_CS"/>
</dbReference>
<dbReference type="PRINTS" id="PR00032">
    <property type="entry name" value="HTHARAC"/>
</dbReference>
<dbReference type="SMART" id="SM00342">
    <property type="entry name" value="HTH_ARAC"/>
    <property type="match status" value="1"/>
</dbReference>
<dbReference type="PANTHER" id="PTHR43280:SF28">
    <property type="entry name" value="HTH-TYPE TRANSCRIPTIONAL ACTIVATOR RHAS"/>
    <property type="match status" value="1"/>
</dbReference>
<dbReference type="Proteomes" id="UP001299546">
    <property type="component" value="Unassembled WGS sequence"/>
</dbReference>
<keyword evidence="2" id="KW-0238">DNA-binding</keyword>
<reference evidence="5 6" key="1">
    <citation type="submission" date="2021-10" db="EMBL/GenBank/DDBJ databases">
        <title>Collection of gut derived symbiotic bacterial strains cultured from healthy donors.</title>
        <authorList>
            <person name="Lin H."/>
            <person name="Littmann E."/>
            <person name="Kohout C."/>
            <person name="Pamer E.G."/>
        </authorList>
    </citation>
    <scope>NUCLEOTIDE SEQUENCE [LARGE SCALE GENOMIC DNA]</scope>
    <source>
        <strain evidence="5 6">DFI.1.165</strain>
    </source>
</reference>
<evidence type="ECO:0000313" key="5">
    <source>
        <dbReference type="EMBL" id="MCB7389183.1"/>
    </source>
</evidence>
<dbReference type="PROSITE" id="PS00041">
    <property type="entry name" value="HTH_ARAC_FAMILY_1"/>
    <property type="match status" value="1"/>
</dbReference>
<gene>
    <name evidence="5" type="ORF">LIZ65_18010</name>
</gene>
<evidence type="ECO:0000259" key="4">
    <source>
        <dbReference type="PROSITE" id="PS01124"/>
    </source>
</evidence>
<dbReference type="CDD" id="cd02208">
    <property type="entry name" value="cupin_RmlC-like"/>
    <property type="match status" value="1"/>
</dbReference>
<dbReference type="InterPro" id="IPR018060">
    <property type="entry name" value="HTH_AraC"/>
</dbReference>
<protein>
    <submittedName>
        <fullName evidence="5">Helix-turn-helix domain-containing protein</fullName>
    </submittedName>
</protein>
<dbReference type="Gene3D" id="1.10.10.60">
    <property type="entry name" value="Homeodomain-like"/>
    <property type="match status" value="2"/>
</dbReference>
<proteinExistence type="predicted"/>
<feature type="domain" description="HTH araC/xylS-type" evidence="4">
    <location>
        <begin position="199"/>
        <end position="297"/>
    </location>
</feature>
<organism evidence="5 6">
    <name type="scientific">Bariatricus massiliensis</name>
    <dbReference type="NCBI Taxonomy" id="1745713"/>
    <lineage>
        <taxon>Bacteria</taxon>
        <taxon>Bacillati</taxon>
        <taxon>Bacillota</taxon>
        <taxon>Clostridia</taxon>
        <taxon>Lachnospirales</taxon>
        <taxon>Lachnospiraceae</taxon>
        <taxon>Bariatricus</taxon>
    </lineage>
</organism>
<evidence type="ECO:0000256" key="2">
    <source>
        <dbReference type="ARBA" id="ARBA00023125"/>
    </source>
</evidence>
<keyword evidence="3" id="KW-0804">Transcription</keyword>
<dbReference type="PROSITE" id="PS01124">
    <property type="entry name" value="HTH_ARAC_FAMILY_2"/>
    <property type="match status" value="1"/>
</dbReference>
<dbReference type="Pfam" id="PF02311">
    <property type="entry name" value="AraC_binding"/>
    <property type="match status" value="1"/>
</dbReference>
<comment type="caution">
    <text evidence="5">The sequence shown here is derived from an EMBL/GenBank/DDBJ whole genome shotgun (WGS) entry which is preliminary data.</text>
</comment>
<dbReference type="SUPFAM" id="SSF51182">
    <property type="entry name" value="RmlC-like cupins"/>
    <property type="match status" value="1"/>
</dbReference>
<dbReference type="InterPro" id="IPR009057">
    <property type="entry name" value="Homeodomain-like_sf"/>
</dbReference>
<dbReference type="InterPro" id="IPR020449">
    <property type="entry name" value="Tscrpt_reg_AraC-type_HTH"/>
</dbReference>
<keyword evidence="6" id="KW-1185">Reference proteome</keyword>
<dbReference type="Gene3D" id="2.60.120.10">
    <property type="entry name" value="Jelly Rolls"/>
    <property type="match status" value="1"/>
</dbReference>
<dbReference type="InterPro" id="IPR003313">
    <property type="entry name" value="AraC-bd"/>
</dbReference>
<dbReference type="InterPro" id="IPR014710">
    <property type="entry name" value="RmlC-like_jellyroll"/>
</dbReference>
<dbReference type="PANTHER" id="PTHR43280">
    <property type="entry name" value="ARAC-FAMILY TRANSCRIPTIONAL REGULATOR"/>
    <property type="match status" value="1"/>
</dbReference>
<dbReference type="RefSeq" id="WP_066734326.1">
    <property type="nucleotide sequence ID" value="NZ_JAJCIQ010000019.1"/>
</dbReference>
<dbReference type="EMBL" id="JAJCIS010000020">
    <property type="protein sequence ID" value="MCB7389183.1"/>
    <property type="molecule type" value="Genomic_DNA"/>
</dbReference>
<dbReference type="SUPFAM" id="SSF46689">
    <property type="entry name" value="Homeodomain-like"/>
    <property type="match status" value="2"/>
</dbReference>
<keyword evidence="1" id="KW-0805">Transcription regulation</keyword>
<dbReference type="InterPro" id="IPR011051">
    <property type="entry name" value="RmlC_Cupin_sf"/>
</dbReference>
<dbReference type="Pfam" id="PF12833">
    <property type="entry name" value="HTH_18"/>
    <property type="match status" value="1"/>
</dbReference>
<evidence type="ECO:0000256" key="1">
    <source>
        <dbReference type="ARBA" id="ARBA00023015"/>
    </source>
</evidence>
<sequence length="298" mass="34441">MKKIPFLIDYTTNQETQRHGNSDLPIGVYHFHLSSYEAGYTPWHWHKEVELYFVLEGAIRLNTTSGEFILKENEGCFINSNCLHSMHPYECGDVIFQSLVFDPLIISSSISLLFDEKYLYPLLKSKNIPCIIIDYSCPYHSTIYEKVSQIVFLHKKQEFGYEITTRNSLSEIWLNLLALARNDIENAPAGADLDYLRIHAMLSYIHENYASDLTSEDIAASASVSVSECCRCFQRCLKQTPFDYVIEYRIHRAAELLLDTDRPISDICIDAGFNSSSYFSNKFKSIIGMSPREYRRRK</sequence>
<evidence type="ECO:0000256" key="3">
    <source>
        <dbReference type="ARBA" id="ARBA00023163"/>
    </source>
</evidence>
<accession>A0ABS8DL57</accession>
<evidence type="ECO:0000313" key="6">
    <source>
        <dbReference type="Proteomes" id="UP001299546"/>
    </source>
</evidence>
<name>A0ABS8DL57_9FIRM</name>